<feature type="signal peptide" evidence="1">
    <location>
        <begin position="1"/>
        <end position="19"/>
    </location>
</feature>
<gene>
    <name evidence="2" type="ORF">BDV98DRAFT_643159</name>
</gene>
<evidence type="ECO:0000313" key="2">
    <source>
        <dbReference type="EMBL" id="TFK95340.1"/>
    </source>
</evidence>
<dbReference type="Proteomes" id="UP000305067">
    <property type="component" value="Unassembled WGS sequence"/>
</dbReference>
<proteinExistence type="predicted"/>
<accession>A0A5C3Q4L9</accession>
<protein>
    <recommendedName>
        <fullName evidence="4">Secreted protein</fullName>
    </recommendedName>
</protein>
<name>A0A5C3Q4L9_9AGAR</name>
<evidence type="ECO:0000313" key="3">
    <source>
        <dbReference type="Proteomes" id="UP000305067"/>
    </source>
</evidence>
<dbReference type="EMBL" id="ML178891">
    <property type="protein sequence ID" value="TFK95340.1"/>
    <property type="molecule type" value="Genomic_DNA"/>
</dbReference>
<reference evidence="2 3" key="1">
    <citation type="journal article" date="2019" name="Nat. Ecol. Evol.">
        <title>Megaphylogeny resolves global patterns of mushroom evolution.</title>
        <authorList>
            <person name="Varga T."/>
            <person name="Krizsan K."/>
            <person name="Foldi C."/>
            <person name="Dima B."/>
            <person name="Sanchez-Garcia M."/>
            <person name="Sanchez-Ramirez S."/>
            <person name="Szollosi G.J."/>
            <person name="Szarkandi J.G."/>
            <person name="Papp V."/>
            <person name="Albert L."/>
            <person name="Andreopoulos W."/>
            <person name="Angelini C."/>
            <person name="Antonin V."/>
            <person name="Barry K.W."/>
            <person name="Bougher N.L."/>
            <person name="Buchanan P."/>
            <person name="Buyck B."/>
            <person name="Bense V."/>
            <person name="Catcheside P."/>
            <person name="Chovatia M."/>
            <person name="Cooper J."/>
            <person name="Damon W."/>
            <person name="Desjardin D."/>
            <person name="Finy P."/>
            <person name="Geml J."/>
            <person name="Haridas S."/>
            <person name="Hughes K."/>
            <person name="Justo A."/>
            <person name="Karasinski D."/>
            <person name="Kautmanova I."/>
            <person name="Kiss B."/>
            <person name="Kocsube S."/>
            <person name="Kotiranta H."/>
            <person name="LaButti K.M."/>
            <person name="Lechner B.E."/>
            <person name="Liimatainen K."/>
            <person name="Lipzen A."/>
            <person name="Lukacs Z."/>
            <person name="Mihaltcheva S."/>
            <person name="Morgado L.N."/>
            <person name="Niskanen T."/>
            <person name="Noordeloos M.E."/>
            <person name="Ohm R.A."/>
            <person name="Ortiz-Santana B."/>
            <person name="Ovrebo C."/>
            <person name="Racz N."/>
            <person name="Riley R."/>
            <person name="Savchenko A."/>
            <person name="Shiryaev A."/>
            <person name="Soop K."/>
            <person name="Spirin V."/>
            <person name="Szebenyi C."/>
            <person name="Tomsovsky M."/>
            <person name="Tulloss R.E."/>
            <person name="Uehling J."/>
            <person name="Grigoriev I.V."/>
            <person name="Vagvolgyi C."/>
            <person name="Papp T."/>
            <person name="Martin F.M."/>
            <person name="Miettinen O."/>
            <person name="Hibbett D.S."/>
            <person name="Nagy L.G."/>
        </authorList>
    </citation>
    <scope>NUCLEOTIDE SEQUENCE [LARGE SCALE GENOMIC DNA]</scope>
    <source>
        <strain evidence="2 3">CBS 309.79</strain>
    </source>
</reference>
<evidence type="ECO:0008006" key="4">
    <source>
        <dbReference type="Google" id="ProtNLM"/>
    </source>
</evidence>
<organism evidence="2 3">
    <name type="scientific">Pterulicium gracile</name>
    <dbReference type="NCBI Taxonomy" id="1884261"/>
    <lineage>
        <taxon>Eukaryota</taxon>
        <taxon>Fungi</taxon>
        <taxon>Dikarya</taxon>
        <taxon>Basidiomycota</taxon>
        <taxon>Agaricomycotina</taxon>
        <taxon>Agaricomycetes</taxon>
        <taxon>Agaricomycetidae</taxon>
        <taxon>Agaricales</taxon>
        <taxon>Pleurotineae</taxon>
        <taxon>Pterulaceae</taxon>
        <taxon>Pterulicium</taxon>
    </lineage>
</organism>
<keyword evidence="3" id="KW-1185">Reference proteome</keyword>
<keyword evidence="1" id="KW-0732">Signal</keyword>
<dbReference type="AlphaFoldDB" id="A0A5C3Q4L9"/>
<evidence type="ECO:0000256" key="1">
    <source>
        <dbReference type="SAM" id="SignalP"/>
    </source>
</evidence>
<sequence length="143" mass="15408">MQLTLVSSMLASIVFAVNAVSIIPSNDNTNRRVEQQDVAQTDDDAMLATRQDSTWTIRGCPTLGMVPGSCWSIGGARYAYGSCWDLPVGARDFFRSVEVMQPGTECTFFTGGAGFGPVPYWNAGVNLPPGFDLAVKSWSCVQT</sequence>
<feature type="chain" id="PRO_5022800494" description="Secreted protein" evidence="1">
    <location>
        <begin position="20"/>
        <end position="143"/>
    </location>
</feature>